<protein>
    <submittedName>
        <fullName evidence="6">Additional lipoprotein component of predicted cobalamin ECF transporter</fullName>
    </submittedName>
    <submittedName>
        <fullName evidence="4">DUF4430 domain-containing protein</fullName>
    </submittedName>
</protein>
<dbReference type="EMBL" id="UFYW01000001">
    <property type="protein sequence ID" value="STD82540.1"/>
    <property type="molecule type" value="Genomic_DNA"/>
</dbReference>
<dbReference type="OrthoDB" id="2870483at2"/>
<dbReference type="AlphaFoldDB" id="A0A366U692"/>
<feature type="signal peptide" evidence="2">
    <location>
        <begin position="1"/>
        <end position="22"/>
    </location>
</feature>
<reference evidence="4" key="3">
    <citation type="submission" date="2023-03" db="EMBL/GenBank/DDBJ databases">
        <authorList>
            <person name="Shen W."/>
            <person name="Cai J."/>
        </authorList>
    </citation>
    <scope>NUCLEOTIDE SEQUENCE</scope>
    <source>
        <strain evidence="4">K69-2</strain>
    </source>
</reference>
<dbReference type="RefSeq" id="WP_060814854.1">
    <property type="nucleotide sequence ID" value="NZ_CP050485.1"/>
</dbReference>
<evidence type="ECO:0000313" key="8">
    <source>
        <dbReference type="Proteomes" id="UP000516696"/>
    </source>
</evidence>
<dbReference type="EMBL" id="CP050485">
    <property type="protein sequence ID" value="QOG27327.1"/>
    <property type="molecule type" value="Genomic_DNA"/>
</dbReference>
<evidence type="ECO:0000313" key="4">
    <source>
        <dbReference type="EMBL" id="MDT2691202.1"/>
    </source>
</evidence>
<accession>A0A366U692</accession>
<dbReference type="EMBL" id="JARPZN010000011">
    <property type="protein sequence ID" value="MDT2691202.1"/>
    <property type="molecule type" value="Genomic_DNA"/>
</dbReference>
<evidence type="ECO:0000256" key="2">
    <source>
        <dbReference type="SAM" id="SignalP"/>
    </source>
</evidence>
<evidence type="ECO:0000259" key="3">
    <source>
        <dbReference type="Pfam" id="PF14478"/>
    </source>
</evidence>
<keyword evidence="2" id="KW-0732">Signal</keyword>
<reference evidence="5 8" key="2">
    <citation type="submission" date="2020-03" db="EMBL/GenBank/DDBJ databases">
        <title>Characterization of ganglioside-mimicking enterococci.</title>
        <authorList>
            <person name="Patry R.T."/>
            <person name="Nothaft H."/>
            <person name="Bridger R."/>
            <person name="Shajahan A."/>
            <person name="Huynh S."/>
            <person name="Sanchez S."/>
            <person name="Azadi P."/>
            <person name="Cooper K."/>
            <person name="Miller W.G."/>
            <person name="Parker C.T."/>
            <person name="Wells L."/>
            <person name="Szymanski C.M."/>
        </authorList>
    </citation>
    <scope>NUCLEOTIDE SEQUENCE [LARGE SCALE GENOMIC DNA]</scope>
    <source>
        <strain evidence="5 8">EGM181</strain>
    </source>
</reference>
<evidence type="ECO:0000313" key="9">
    <source>
        <dbReference type="Proteomes" id="UP001183682"/>
    </source>
</evidence>
<evidence type="ECO:0000313" key="5">
    <source>
        <dbReference type="EMBL" id="QOG27327.1"/>
    </source>
</evidence>
<name>A0A366U692_ENTGA</name>
<gene>
    <name evidence="5" type="ORF">EGM181_08745</name>
    <name evidence="6" type="ORF">NCTC12360_00969</name>
    <name evidence="4" type="ORF">P7E30_13575</name>
</gene>
<feature type="chain" id="PRO_5042703721" evidence="2">
    <location>
        <begin position="23"/>
        <end position="139"/>
    </location>
</feature>
<keyword evidence="7" id="KW-1185">Reference proteome</keyword>
<feature type="region of interest" description="Disordered" evidence="1">
    <location>
        <begin position="22"/>
        <end position="43"/>
    </location>
</feature>
<organism evidence="4 9">
    <name type="scientific">Enterococcus gallinarum</name>
    <dbReference type="NCBI Taxonomy" id="1353"/>
    <lineage>
        <taxon>Bacteria</taxon>
        <taxon>Bacillati</taxon>
        <taxon>Bacillota</taxon>
        <taxon>Bacilli</taxon>
        <taxon>Lactobacillales</taxon>
        <taxon>Enterococcaceae</taxon>
        <taxon>Enterococcus</taxon>
    </lineage>
</organism>
<dbReference type="Proteomes" id="UP001183682">
    <property type="component" value="Unassembled WGS sequence"/>
</dbReference>
<dbReference type="Gene3D" id="2.170.130.30">
    <property type="match status" value="1"/>
</dbReference>
<reference evidence="6 7" key="1">
    <citation type="submission" date="2018-06" db="EMBL/GenBank/DDBJ databases">
        <authorList>
            <consortium name="Pathogen Informatics"/>
            <person name="Doyle S."/>
        </authorList>
    </citation>
    <scope>NUCLEOTIDE SEQUENCE [LARGE SCALE GENOMIC DNA]</scope>
    <source>
        <strain evidence="6 7">NCTC12360</strain>
    </source>
</reference>
<sequence>MKKLLVVIVLLGGLFVTSGCQGNTRTSSENTQNAQSVESTERSVDQKQLTATIVITNKGEEVTSKEVAFQENESLLKVMKENFTIEEKDGFITSIDGMSQDQKNNVFWVYTVNNEMSDKGAQELFLKKADTITFNLQAF</sequence>
<proteinExistence type="predicted"/>
<dbReference type="Pfam" id="PF14478">
    <property type="entry name" value="DUF4430"/>
    <property type="match status" value="1"/>
</dbReference>
<evidence type="ECO:0000313" key="7">
    <source>
        <dbReference type="Proteomes" id="UP000254807"/>
    </source>
</evidence>
<dbReference type="Proteomes" id="UP000516696">
    <property type="component" value="Chromosome"/>
</dbReference>
<evidence type="ECO:0000313" key="6">
    <source>
        <dbReference type="EMBL" id="STD82540.1"/>
    </source>
</evidence>
<feature type="compositionally biased region" description="Polar residues" evidence="1">
    <location>
        <begin position="22"/>
        <end position="38"/>
    </location>
</feature>
<feature type="domain" description="Transcobalamin-like C-terminal" evidence="3">
    <location>
        <begin position="73"/>
        <end position="137"/>
    </location>
</feature>
<dbReference type="PROSITE" id="PS51257">
    <property type="entry name" value="PROKAR_LIPOPROTEIN"/>
    <property type="match status" value="1"/>
</dbReference>
<keyword evidence="6" id="KW-0449">Lipoprotein</keyword>
<dbReference type="InterPro" id="IPR027954">
    <property type="entry name" value="Transcobalamin-like_C"/>
</dbReference>
<evidence type="ECO:0000256" key="1">
    <source>
        <dbReference type="SAM" id="MobiDB-lite"/>
    </source>
</evidence>
<dbReference type="Proteomes" id="UP000254807">
    <property type="component" value="Unassembled WGS sequence"/>
</dbReference>